<dbReference type="PIRSF" id="PIRSF019455">
    <property type="entry name" value="CopR_AtkY"/>
    <property type="match status" value="1"/>
</dbReference>
<gene>
    <name evidence="5" type="ORF">KEM10_13575</name>
</gene>
<dbReference type="InterPro" id="IPR005650">
    <property type="entry name" value="BlaI_family"/>
</dbReference>
<evidence type="ECO:0000313" key="5">
    <source>
        <dbReference type="EMBL" id="MBS2099318.1"/>
    </source>
</evidence>
<comment type="caution">
    <text evidence="5">The sequence shown here is derived from an EMBL/GenBank/DDBJ whole genome shotgun (WGS) entry which is preliminary data.</text>
</comment>
<dbReference type="Proteomes" id="UP000708576">
    <property type="component" value="Unassembled WGS sequence"/>
</dbReference>
<dbReference type="Pfam" id="PF03965">
    <property type="entry name" value="Penicillinase_R"/>
    <property type="match status" value="1"/>
</dbReference>
<dbReference type="EMBL" id="JAGUCO010000009">
    <property type="protein sequence ID" value="MBS2099318.1"/>
    <property type="molecule type" value="Genomic_DNA"/>
</dbReference>
<organism evidence="5 6">
    <name type="scientific">Carboxylicivirga linearis</name>
    <dbReference type="NCBI Taxonomy" id="1628157"/>
    <lineage>
        <taxon>Bacteria</taxon>
        <taxon>Pseudomonadati</taxon>
        <taxon>Bacteroidota</taxon>
        <taxon>Bacteroidia</taxon>
        <taxon>Marinilabiliales</taxon>
        <taxon>Marinilabiliaceae</taxon>
        <taxon>Carboxylicivirga</taxon>
    </lineage>
</organism>
<dbReference type="InterPro" id="IPR036388">
    <property type="entry name" value="WH-like_DNA-bd_sf"/>
</dbReference>
<keyword evidence="6" id="KW-1185">Reference proteome</keyword>
<reference evidence="5 6" key="1">
    <citation type="journal article" date="2015" name="Int. J. Syst. Evol. Microbiol.">
        <title>Carboxylicivirga linearis sp. nov., isolated from a sea cucumber culture pond.</title>
        <authorList>
            <person name="Wang F.Q."/>
            <person name="Zhou Y.X."/>
            <person name="Lin X.Z."/>
            <person name="Chen G.J."/>
            <person name="Du Z.J."/>
        </authorList>
    </citation>
    <scope>NUCLEOTIDE SEQUENCE [LARGE SCALE GENOMIC DNA]</scope>
    <source>
        <strain evidence="5 6">FB218</strain>
    </source>
</reference>
<evidence type="ECO:0000313" key="6">
    <source>
        <dbReference type="Proteomes" id="UP000708576"/>
    </source>
</evidence>
<protein>
    <submittedName>
        <fullName evidence="5">BlaI/MecI/CopY family transcriptional regulator</fullName>
    </submittedName>
</protein>
<evidence type="ECO:0000256" key="4">
    <source>
        <dbReference type="ARBA" id="ARBA00023163"/>
    </source>
</evidence>
<sequence>MKQLTKAEEEIMQILWEIGEGTVKDVLEGFVEKQPAYTTVATVLKVLKKKEIVDNKAIGNTYIYSPKISKEEYSSYQMKHLLNNYFGGSFKRLATFFAKDNDMDIEELEFMLKESESKTNPKK</sequence>
<evidence type="ECO:0000256" key="1">
    <source>
        <dbReference type="ARBA" id="ARBA00011046"/>
    </source>
</evidence>
<dbReference type="Gene3D" id="1.10.10.10">
    <property type="entry name" value="Winged helix-like DNA-binding domain superfamily/Winged helix DNA-binding domain"/>
    <property type="match status" value="1"/>
</dbReference>
<dbReference type="InterPro" id="IPR036390">
    <property type="entry name" value="WH_DNA-bd_sf"/>
</dbReference>
<comment type="similarity">
    <text evidence="1">Belongs to the BlaI transcriptional regulatory family.</text>
</comment>
<name>A0ABS5JWR4_9BACT</name>
<accession>A0ABS5JWR4</accession>
<proteinExistence type="inferred from homology"/>
<dbReference type="Gene3D" id="1.10.4040.10">
    <property type="entry name" value="Penicillinase repressor domain"/>
    <property type="match status" value="1"/>
</dbReference>
<keyword evidence="2" id="KW-0805">Transcription regulation</keyword>
<evidence type="ECO:0000256" key="3">
    <source>
        <dbReference type="ARBA" id="ARBA00023125"/>
    </source>
</evidence>
<evidence type="ECO:0000256" key="2">
    <source>
        <dbReference type="ARBA" id="ARBA00023015"/>
    </source>
</evidence>
<keyword evidence="4" id="KW-0804">Transcription</keyword>
<keyword evidence="3" id="KW-0238">DNA-binding</keyword>
<dbReference type="SUPFAM" id="SSF46785">
    <property type="entry name" value="Winged helix' DNA-binding domain"/>
    <property type="match status" value="1"/>
</dbReference>